<evidence type="ECO:0000256" key="7">
    <source>
        <dbReference type="SAM" id="Phobius"/>
    </source>
</evidence>
<feature type="transmembrane region" description="Helical" evidence="7">
    <location>
        <begin position="93"/>
        <end position="114"/>
    </location>
</feature>
<evidence type="ECO:0000256" key="2">
    <source>
        <dbReference type="ARBA" id="ARBA00006939"/>
    </source>
</evidence>
<dbReference type="GO" id="GO:0140410">
    <property type="term" value="F:monoatomic cation:bicarbonate symporter activity"/>
    <property type="evidence" value="ECO:0007669"/>
    <property type="project" value="TreeGrafter"/>
</dbReference>
<feature type="compositionally biased region" description="Low complexity" evidence="6">
    <location>
        <begin position="1"/>
        <end position="10"/>
    </location>
</feature>
<dbReference type="PANTHER" id="PTHR12191">
    <property type="entry name" value="SOLUTE CARRIER FAMILY 39"/>
    <property type="match status" value="1"/>
</dbReference>
<sequence>LEPHGVAAPHGHPHGHSHGPVLPPRLGTADLIWMVVLGDGIHNLMDGVAIGAAFSQSAMGGLSTVLAVLCHELPHELGDLAVLVRAGVSPRALLLLALFSALLSCAGAAVGAVAGQGATHITPALLAAAAGLFLYVALADMLPEVLRGAEAAGGGSWSRFTLHNGGFLLGSGAMLGIALLEGRVSAWLQP</sequence>
<dbReference type="Pfam" id="PF02535">
    <property type="entry name" value="Zip"/>
    <property type="match status" value="1"/>
</dbReference>
<dbReference type="GO" id="GO:0071578">
    <property type="term" value="P:zinc ion import across plasma membrane"/>
    <property type="evidence" value="ECO:0007669"/>
    <property type="project" value="TreeGrafter"/>
</dbReference>
<dbReference type="InterPro" id="IPR050799">
    <property type="entry name" value="ZIP_Transporter"/>
</dbReference>
<evidence type="ECO:0000313" key="8">
    <source>
        <dbReference type="EMBL" id="NWI99385.1"/>
    </source>
</evidence>
<evidence type="ECO:0000313" key="9">
    <source>
        <dbReference type="Proteomes" id="UP000534426"/>
    </source>
</evidence>
<keyword evidence="5 7" id="KW-0472">Membrane</keyword>
<protein>
    <submittedName>
        <fullName evidence="8">S39AA protein</fullName>
    </submittedName>
</protein>
<evidence type="ECO:0000256" key="6">
    <source>
        <dbReference type="SAM" id="MobiDB-lite"/>
    </source>
</evidence>
<evidence type="ECO:0000256" key="4">
    <source>
        <dbReference type="ARBA" id="ARBA00022989"/>
    </source>
</evidence>
<dbReference type="PANTHER" id="PTHR12191:SF17">
    <property type="entry name" value="ZINC TRANSPORTER ZIP5"/>
    <property type="match status" value="1"/>
</dbReference>
<dbReference type="Proteomes" id="UP000534426">
    <property type="component" value="Unassembled WGS sequence"/>
</dbReference>
<comment type="caution">
    <text evidence="8">The sequence shown here is derived from an EMBL/GenBank/DDBJ whole genome shotgun (WGS) entry which is preliminary data.</text>
</comment>
<gene>
    <name evidence="8" type="primary">Slc39a10_0</name>
    <name evidence="8" type="ORF">CRYUND_R03738</name>
</gene>
<feature type="non-terminal residue" evidence="8">
    <location>
        <position position="1"/>
    </location>
</feature>
<dbReference type="GO" id="GO:0030003">
    <property type="term" value="P:intracellular monoatomic cation homeostasis"/>
    <property type="evidence" value="ECO:0007669"/>
    <property type="project" value="TreeGrafter"/>
</dbReference>
<feature type="non-terminal residue" evidence="8">
    <location>
        <position position="190"/>
    </location>
</feature>
<comment type="similarity">
    <text evidence="2">Belongs to the ZIP transporter (TC 2.A.5) family.</text>
</comment>
<organism evidence="8 9">
    <name type="scientific">Crypturellus undulatus</name>
    <dbReference type="NCBI Taxonomy" id="48396"/>
    <lineage>
        <taxon>Eukaryota</taxon>
        <taxon>Metazoa</taxon>
        <taxon>Chordata</taxon>
        <taxon>Craniata</taxon>
        <taxon>Vertebrata</taxon>
        <taxon>Euteleostomi</taxon>
        <taxon>Archelosauria</taxon>
        <taxon>Archosauria</taxon>
        <taxon>Dinosauria</taxon>
        <taxon>Saurischia</taxon>
        <taxon>Theropoda</taxon>
        <taxon>Coelurosauria</taxon>
        <taxon>Aves</taxon>
        <taxon>Palaeognathae</taxon>
        <taxon>Tinamiformes</taxon>
        <taxon>Tinamidae</taxon>
        <taxon>Crypturellus</taxon>
    </lineage>
</organism>
<dbReference type="GO" id="GO:0005385">
    <property type="term" value="F:zinc ion transmembrane transporter activity"/>
    <property type="evidence" value="ECO:0007669"/>
    <property type="project" value="TreeGrafter"/>
</dbReference>
<dbReference type="InterPro" id="IPR003689">
    <property type="entry name" value="ZIP"/>
</dbReference>
<evidence type="ECO:0000256" key="3">
    <source>
        <dbReference type="ARBA" id="ARBA00022692"/>
    </source>
</evidence>
<proteinExistence type="inferred from homology"/>
<dbReference type="GO" id="GO:0005886">
    <property type="term" value="C:plasma membrane"/>
    <property type="evidence" value="ECO:0007669"/>
    <property type="project" value="TreeGrafter"/>
</dbReference>
<keyword evidence="9" id="KW-1185">Reference proteome</keyword>
<dbReference type="EMBL" id="VWPW01002592">
    <property type="protein sequence ID" value="NWI99385.1"/>
    <property type="molecule type" value="Genomic_DNA"/>
</dbReference>
<name>A0A7K4L3W9_9AVES</name>
<keyword evidence="4 7" id="KW-1133">Transmembrane helix</keyword>
<feature type="transmembrane region" description="Helical" evidence="7">
    <location>
        <begin position="120"/>
        <end position="139"/>
    </location>
</feature>
<accession>A0A7K4L3W9</accession>
<evidence type="ECO:0000256" key="5">
    <source>
        <dbReference type="ARBA" id="ARBA00023136"/>
    </source>
</evidence>
<dbReference type="AlphaFoldDB" id="A0A7K4L3W9"/>
<evidence type="ECO:0000256" key="1">
    <source>
        <dbReference type="ARBA" id="ARBA00004141"/>
    </source>
</evidence>
<reference evidence="8 9" key="1">
    <citation type="submission" date="2019-09" db="EMBL/GenBank/DDBJ databases">
        <title>Bird 10,000 Genomes (B10K) Project - Family phase.</title>
        <authorList>
            <person name="Zhang G."/>
        </authorList>
    </citation>
    <scope>NUCLEOTIDE SEQUENCE [LARGE SCALE GENOMIC DNA]</scope>
    <source>
        <strain evidence="8">B10K-MSB-37135</strain>
        <tissue evidence="8">Heart</tissue>
    </source>
</reference>
<feature type="region of interest" description="Disordered" evidence="6">
    <location>
        <begin position="1"/>
        <end position="20"/>
    </location>
</feature>
<keyword evidence="3 7" id="KW-0812">Transmembrane</keyword>
<feature type="transmembrane region" description="Helical" evidence="7">
    <location>
        <begin position="160"/>
        <end position="180"/>
    </location>
</feature>
<comment type="subcellular location">
    <subcellularLocation>
        <location evidence="1">Membrane</location>
        <topology evidence="1">Multi-pass membrane protein</topology>
    </subcellularLocation>
</comment>